<keyword evidence="2" id="KW-0680">Restriction system</keyword>
<accession>A0ABT4FKB2</accession>
<gene>
    <name evidence="5" type="ORF">M5X16_24705</name>
</gene>
<dbReference type="PANTHER" id="PTHR30408:SF12">
    <property type="entry name" value="TYPE I RESTRICTION ENZYME MJAVIII SPECIFICITY SUBUNIT"/>
    <property type="match status" value="1"/>
</dbReference>
<dbReference type="Gene3D" id="1.10.287.1120">
    <property type="entry name" value="Bipartite methylase S protein"/>
    <property type="match status" value="1"/>
</dbReference>
<evidence type="ECO:0000259" key="4">
    <source>
        <dbReference type="Pfam" id="PF01420"/>
    </source>
</evidence>
<proteinExistence type="inferred from homology"/>
<protein>
    <submittedName>
        <fullName evidence="5">Restriction endonuclease subunit S</fullName>
        <ecNumber evidence="5">3.1.21.-</ecNumber>
    </submittedName>
</protein>
<keyword evidence="5" id="KW-0255">Endonuclease</keyword>
<organism evidence="5 6">
    <name type="scientific">Paenibacillus chitinolyticus</name>
    <dbReference type="NCBI Taxonomy" id="79263"/>
    <lineage>
        <taxon>Bacteria</taxon>
        <taxon>Bacillati</taxon>
        <taxon>Bacillota</taxon>
        <taxon>Bacilli</taxon>
        <taxon>Bacillales</taxon>
        <taxon>Paenibacillaceae</taxon>
        <taxon>Paenibacillus</taxon>
    </lineage>
</organism>
<name>A0ABT4FKB2_9BACL</name>
<comment type="caution">
    <text evidence="5">The sequence shown here is derived from an EMBL/GenBank/DDBJ whole genome shotgun (WGS) entry which is preliminary data.</text>
</comment>
<dbReference type="InterPro" id="IPR000055">
    <property type="entry name" value="Restrct_endonuc_typeI_TRD"/>
</dbReference>
<feature type="domain" description="Type I restriction modification DNA specificity" evidence="4">
    <location>
        <begin position="37"/>
        <end position="187"/>
    </location>
</feature>
<dbReference type="GO" id="GO:0016787">
    <property type="term" value="F:hydrolase activity"/>
    <property type="evidence" value="ECO:0007669"/>
    <property type="project" value="UniProtKB-KW"/>
</dbReference>
<keyword evidence="6" id="KW-1185">Reference proteome</keyword>
<dbReference type="CDD" id="cd17246">
    <property type="entry name" value="RMtype1_S_SonII-TRD2-CR2_like"/>
    <property type="match status" value="1"/>
</dbReference>
<dbReference type="Proteomes" id="UP001527202">
    <property type="component" value="Unassembled WGS sequence"/>
</dbReference>
<dbReference type="EMBL" id="JAMDMJ010000037">
    <property type="protein sequence ID" value="MCY9598962.1"/>
    <property type="molecule type" value="Genomic_DNA"/>
</dbReference>
<dbReference type="PANTHER" id="PTHR30408">
    <property type="entry name" value="TYPE-1 RESTRICTION ENZYME ECOKI SPECIFICITY PROTEIN"/>
    <property type="match status" value="1"/>
</dbReference>
<evidence type="ECO:0000313" key="6">
    <source>
        <dbReference type="Proteomes" id="UP001527202"/>
    </source>
</evidence>
<dbReference type="RefSeq" id="WP_042234816.1">
    <property type="nucleotide sequence ID" value="NZ_CP026520.1"/>
</dbReference>
<dbReference type="EC" id="3.1.21.-" evidence="5"/>
<keyword evidence="3" id="KW-0238">DNA-binding</keyword>
<sequence>MGNKSKPEIQFPGFIEEWEKRELRGFVQDYIERTVVQNQYPVLTSSQKRGIIYQEEYFADRQITTQENIGYFVLPRGYFTFRSRSDNGVFKFNRNDLVDKGIISYFYPVFKIINGNSDFFLNMLNSTIKKQVALEAEGTGQKVLSLNKFKNINVVIPEIQEQTQIGNFFKQLDDTITFYEQELTTLQQTKQGFLQKMFPKEGESVPEVRFPGFAGDWEQRSLKEVTKKIGSGKTPKGGSSNYKLQGIPLLRSQNIFNDKVNLLDVVYISEEVDEDMANSRVQQNDVLLNITGASIGRSAVYEFETSANVNQHVSIIRPYENVNPYFIQLNLTSGNGQNQIELNQAGGGREGLNFQQISKMKFYFPNLKEQVRIAGFFKKLDQVISIHQRELELLKQTQKAFLQKMFV</sequence>
<dbReference type="GeneID" id="95379131"/>
<dbReference type="Gene3D" id="3.90.220.20">
    <property type="entry name" value="DNA methylase specificity domains"/>
    <property type="match status" value="2"/>
</dbReference>
<dbReference type="GO" id="GO:0004519">
    <property type="term" value="F:endonuclease activity"/>
    <property type="evidence" value="ECO:0007669"/>
    <property type="project" value="UniProtKB-KW"/>
</dbReference>
<comment type="similarity">
    <text evidence="1">Belongs to the type-I restriction system S methylase family.</text>
</comment>
<keyword evidence="5" id="KW-0540">Nuclease</keyword>
<dbReference type="InterPro" id="IPR044946">
    <property type="entry name" value="Restrct_endonuc_typeI_TRD_sf"/>
</dbReference>
<dbReference type="InterPro" id="IPR052021">
    <property type="entry name" value="Type-I_RS_S_subunit"/>
</dbReference>
<evidence type="ECO:0000256" key="2">
    <source>
        <dbReference type="ARBA" id="ARBA00022747"/>
    </source>
</evidence>
<dbReference type="Pfam" id="PF01420">
    <property type="entry name" value="Methylase_S"/>
    <property type="match status" value="2"/>
</dbReference>
<keyword evidence="5" id="KW-0378">Hydrolase</keyword>
<evidence type="ECO:0000313" key="5">
    <source>
        <dbReference type="EMBL" id="MCY9598962.1"/>
    </source>
</evidence>
<evidence type="ECO:0000256" key="3">
    <source>
        <dbReference type="ARBA" id="ARBA00023125"/>
    </source>
</evidence>
<feature type="domain" description="Type I restriction modification DNA specificity" evidence="4">
    <location>
        <begin position="216"/>
        <end position="395"/>
    </location>
</feature>
<evidence type="ECO:0000256" key="1">
    <source>
        <dbReference type="ARBA" id="ARBA00010923"/>
    </source>
</evidence>
<reference evidence="5 6" key="1">
    <citation type="submission" date="2022-05" db="EMBL/GenBank/DDBJ databases">
        <title>Genome Sequencing of Bee-Associated Microbes.</title>
        <authorList>
            <person name="Dunlap C."/>
        </authorList>
    </citation>
    <scope>NUCLEOTIDE SEQUENCE [LARGE SCALE GENOMIC DNA]</scope>
    <source>
        <strain evidence="5 6">NRRL B-23120</strain>
    </source>
</reference>
<dbReference type="SUPFAM" id="SSF116734">
    <property type="entry name" value="DNA methylase specificity domain"/>
    <property type="match status" value="2"/>
</dbReference>